<dbReference type="EMBL" id="CAJHIO010000014">
    <property type="protein sequence ID" value="CAD6492571.1"/>
    <property type="molecule type" value="Genomic_DNA"/>
</dbReference>
<evidence type="ECO:0008006" key="3">
    <source>
        <dbReference type="Google" id="ProtNLM"/>
    </source>
</evidence>
<dbReference type="AlphaFoldDB" id="A0A811T8B8"/>
<proteinExistence type="predicted"/>
<organism evidence="1 2">
    <name type="scientific">Candidatus Argoarchaeum ethanivorans</name>
    <dbReference type="NCBI Taxonomy" id="2608793"/>
    <lineage>
        <taxon>Archaea</taxon>
        <taxon>Methanobacteriati</taxon>
        <taxon>Methanobacteriota</taxon>
        <taxon>Stenosarchaea group</taxon>
        <taxon>Methanomicrobia</taxon>
        <taxon>Methanosarcinales</taxon>
        <taxon>Methanosarcinales incertae sedis</taxon>
        <taxon>GOM Arc I cluster</taxon>
        <taxon>Candidatus Argoarchaeum</taxon>
    </lineage>
</organism>
<evidence type="ECO:0000313" key="1">
    <source>
        <dbReference type="EMBL" id="CAD6492571.1"/>
    </source>
</evidence>
<dbReference type="Gene3D" id="1.20.120.580">
    <property type="entry name" value="bsu32300-like"/>
    <property type="match status" value="1"/>
</dbReference>
<reference evidence="1" key="1">
    <citation type="submission" date="2020-10" db="EMBL/GenBank/DDBJ databases">
        <authorList>
            <person name="Hahn C.J."/>
            <person name="Laso-Perez R."/>
            <person name="Vulcano F."/>
            <person name="Vaziourakis K.-M."/>
            <person name="Stokke R."/>
            <person name="Steen I.H."/>
            <person name="Teske A."/>
            <person name="Boetius A."/>
            <person name="Liebeke M."/>
            <person name="Amann R."/>
            <person name="Knittel K."/>
        </authorList>
    </citation>
    <scope>NUCLEOTIDE SEQUENCE</scope>
    <source>
        <strain evidence="1">Gfbio:e3339647-f889-4370-9287-4fb5cb688e4c:AG392O15_GoMArc1</strain>
    </source>
</reference>
<dbReference type="InterPro" id="IPR037038">
    <property type="entry name" value="HepT-like_sf"/>
</dbReference>
<sequence length="47" mass="5763">MDSRNYLVHRYNHVDDAIAMDLRSEVRDIFYEFIEIVERLLNEFEAD</sequence>
<evidence type="ECO:0000313" key="2">
    <source>
        <dbReference type="Proteomes" id="UP000610373"/>
    </source>
</evidence>
<gene>
    <name evidence="1" type="ORF">CHKLHMKO_00297</name>
</gene>
<name>A0A811T8B8_9EURY</name>
<accession>A0A811T8B8</accession>
<comment type="caution">
    <text evidence="1">The sequence shown here is derived from an EMBL/GenBank/DDBJ whole genome shotgun (WGS) entry which is preliminary data.</text>
</comment>
<protein>
    <recommendedName>
        <fullName evidence="3">DUF86 domain-containing protein</fullName>
    </recommendedName>
</protein>
<dbReference type="Proteomes" id="UP000610373">
    <property type="component" value="Unassembled WGS sequence"/>
</dbReference>